<dbReference type="EMBL" id="BPLR01012485">
    <property type="protein sequence ID" value="GIY54223.1"/>
    <property type="molecule type" value="Genomic_DNA"/>
</dbReference>
<dbReference type="Proteomes" id="UP001054945">
    <property type="component" value="Unassembled WGS sequence"/>
</dbReference>
<feature type="non-terminal residue" evidence="1">
    <location>
        <position position="46"/>
    </location>
</feature>
<dbReference type="AlphaFoldDB" id="A0AAV4U8Y8"/>
<evidence type="ECO:0000313" key="1">
    <source>
        <dbReference type="EMBL" id="GIY54223.1"/>
    </source>
</evidence>
<protein>
    <submittedName>
        <fullName evidence="1">Uncharacterized protein</fullName>
    </submittedName>
</protein>
<comment type="caution">
    <text evidence="1">The sequence shown here is derived from an EMBL/GenBank/DDBJ whole genome shotgun (WGS) entry which is preliminary data.</text>
</comment>
<keyword evidence="2" id="KW-1185">Reference proteome</keyword>
<evidence type="ECO:0000313" key="2">
    <source>
        <dbReference type="Proteomes" id="UP001054945"/>
    </source>
</evidence>
<sequence>MDGKGGRLLLIVHQRKEHPVTMGNVSALSPKKIGEISGMPKANRLT</sequence>
<name>A0AAV4U8Y8_CAEEX</name>
<gene>
    <name evidence="1" type="ORF">CEXT_615571</name>
</gene>
<accession>A0AAV4U8Y8</accession>
<organism evidence="1 2">
    <name type="scientific">Caerostris extrusa</name>
    <name type="common">Bark spider</name>
    <name type="synonym">Caerostris bankana</name>
    <dbReference type="NCBI Taxonomy" id="172846"/>
    <lineage>
        <taxon>Eukaryota</taxon>
        <taxon>Metazoa</taxon>
        <taxon>Ecdysozoa</taxon>
        <taxon>Arthropoda</taxon>
        <taxon>Chelicerata</taxon>
        <taxon>Arachnida</taxon>
        <taxon>Araneae</taxon>
        <taxon>Araneomorphae</taxon>
        <taxon>Entelegynae</taxon>
        <taxon>Araneoidea</taxon>
        <taxon>Araneidae</taxon>
        <taxon>Caerostris</taxon>
    </lineage>
</organism>
<reference evidence="1 2" key="1">
    <citation type="submission" date="2021-06" db="EMBL/GenBank/DDBJ databases">
        <title>Caerostris extrusa draft genome.</title>
        <authorList>
            <person name="Kono N."/>
            <person name="Arakawa K."/>
        </authorList>
    </citation>
    <scope>NUCLEOTIDE SEQUENCE [LARGE SCALE GENOMIC DNA]</scope>
</reference>
<proteinExistence type="predicted"/>